<proteinExistence type="predicted"/>
<keyword evidence="1" id="KW-0472">Membrane</keyword>
<evidence type="ECO:0000313" key="4">
    <source>
        <dbReference type="Proteomes" id="UP000694388"/>
    </source>
</evidence>
<name>A0A8C4Q190_EPTBU</name>
<dbReference type="AlphaFoldDB" id="A0A8C4Q190"/>
<dbReference type="PROSITE" id="PS50041">
    <property type="entry name" value="C_TYPE_LECTIN_2"/>
    <property type="match status" value="1"/>
</dbReference>
<dbReference type="InterPro" id="IPR001304">
    <property type="entry name" value="C-type_lectin-like"/>
</dbReference>
<organism evidence="3 4">
    <name type="scientific">Eptatretus burgeri</name>
    <name type="common">Inshore hagfish</name>
    <dbReference type="NCBI Taxonomy" id="7764"/>
    <lineage>
        <taxon>Eukaryota</taxon>
        <taxon>Metazoa</taxon>
        <taxon>Chordata</taxon>
        <taxon>Craniata</taxon>
        <taxon>Vertebrata</taxon>
        <taxon>Cyclostomata</taxon>
        <taxon>Myxini</taxon>
        <taxon>Myxiniformes</taxon>
        <taxon>Myxinidae</taxon>
        <taxon>Eptatretinae</taxon>
        <taxon>Eptatretus</taxon>
    </lineage>
</organism>
<feature type="transmembrane region" description="Helical" evidence="1">
    <location>
        <begin position="32"/>
        <end position="56"/>
    </location>
</feature>
<dbReference type="Ensembl" id="ENSEBUT00000008993.1">
    <property type="protein sequence ID" value="ENSEBUP00000008488.1"/>
    <property type="gene ID" value="ENSEBUG00000005492.1"/>
</dbReference>
<reference evidence="3" key="1">
    <citation type="submission" date="2025-08" db="UniProtKB">
        <authorList>
            <consortium name="Ensembl"/>
        </authorList>
    </citation>
    <scope>IDENTIFICATION</scope>
</reference>
<sequence length="337" mass="37524">MVLCTLTSAPLLSLTAWKLESPSSDLPVEISLLSSVTFSASITSIVALIWVLAVVLKAHRFALLPHFASTHLFFAQLFLAISSVVWNKVLLGMGTLPQVLVFLLYYTCSCSSYLWTGLLALSLLLHSKDITWTDSRGLFIFIGWGVPLLVGSFLVIFGGKPAEQQCIPMFVWSNSQVALTLLFLCLSITASVVCLTWLTQSSGRVLQCRLQQQSFNEEEESRLENECYETQSELCLPEDGQLLAHAHNESSSPQSIVCCQWARDRSFNGYFLFTCVLTISMALNATLAVWWLLRMKPSTPFIILKLTCVVLTFGQGVISFCFFGMDKQVILDPLYTK</sequence>
<feature type="domain" description="C-type lectin" evidence="2">
    <location>
        <begin position="102"/>
        <end position="186"/>
    </location>
</feature>
<accession>A0A8C4Q190</accession>
<dbReference type="PANTHER" id="PTHR22829">
    <property type="entry name" value="DEP DOMAIN PROTEIN"/>
    <property type="match status" value="1"/>
</dbReference>
<keyword evidence="4" id="KW-1185">Reference proteome</keyword>
<dbReference type="Proteomes" id="UP000694388">
    <property type="component" value="Unplaced"/>
</dbReference>
<protein>
    <recommendedName>
        <fullName evidence="2">C-type lectin domain-containing protein</fullName>
    </recommendedName>
</protein>
<evidence type="ECO:0000256" key="1">
    <source>
        <dbReference type="SAM" id="Phobius"/>
    </source>
</evidence>
<feature type="transmembrane region" description="Helical" evidence="1">
    <location>
        <begin position="270"/>
        <end position="293"/>
    </location>
</feature>
<feature type="transmembrane region" description="Helical" evidence="1">
    <location>
        <begin position="299"/>
        <end position="323"/>
    </location>
</feature>
<keyword evidence="1" id="KW-0812">Transmembrane</keyword>
<reference evidence="3" key="2">
    <citation type="submission" date="2025-09" db="UniProtKB">
        <authorList>
            <consortium name="Ensembl"/>
        </authorList>
    </citation>
    <scope>IDENTIFICATION</scope>
</reference>
<feature type="transmembrane region" description="Helical" evidence="1">
    <location>
        <begin position="68"/>
        <end position="87"/>
    </location>
</feature>
<dbReference type="GO" id="GO:0030514">
    <property type="term" value="P:negative regulation of BMP signaling pathway"/>
    <property type="evidence" value="ECO:0007669"/>
    <property type="project" value="TreeGrafter"/>
</dbReference>
<dbReference type="InterPro" id="IPR051832">
    <property type="entry name" value="mTOR-Rac_regulators"/>
</dbReference>
<evidence type="ECO:0000313" key="3">
    <source>
        <dbReference type="Ensembl" id="ENSEBUP00000008488.1"/>
    </source>
</evidence>
<evidence type="ECO:0000259" key="2">
    <source>
        <dbReference type="PROSITE" id="PS50041"/>
    </source>
</evidence>
<keyword evidence="1" id="KW-1133">Transmembrane helix</keyword>
<feature type="transmembrane region" description="Helical" evidence="1">
    <location>
        <begin position="99"/>
        <end position="125"/>
    </location>
</feature>
<dbReference type="Gene3D" id="1.20.1070.10">
    <property type="entry name" value="Rhodopsin 7-helix transmembrane proteins"/>
    <property type="match status" value="1"/>
</dbReference>
<dbReference type="GeneTree" id="ENSGT00390000004153"/>
<feature type="transmembrane region" description="Helical" evidence="1">
    <location>
        <begin position="137"/>
        <end position="157"/>
    </location>
</feature>
<feature type="transmembrane region" description="Helical" evidence="1">
    <location>
        <begin position="177"/>
        <end position="199"/>
    </location>
</feature>
<dbReference type="PANTHER" id="PTHR22829:SF5">
    <property type="entry name" value="INTEGRAL MEMBRANE PROTEIN GPR155"/>
    <property type="match status" value="1"/>
</dbReference>